<name>A0AAV5MIX6_9ROSI</name>
<feature type="compositionally biased region" description="Polar residues" evidence="1">
    <location>
        <begin position="1"/>
        <end position="38"/>
    </location>
</feature>
<dbReference type="PANTHER" id="PTHR31053:SF2">
    <property type="entry name" value="MAGNESIUM-PROTOPORPHYRIN IX MONOMETHYL ESTER [OXIDATIVE] CYCLASE, CHLOROPLASTIC"/>
    <property type="match status" value="1"/>
</dbReference>
<accession>A0AAV5MIX6</accession>
<evidence type="ECO:0000256" key="1">
    <source>
        <dbReference type="SAM" id="MobiDB-lite"/>
    </source>
</evidence>
<feature type="region of interest" description="Disordered" evidence="1">
    <location>
        <begin position="1"/>
        <end position="49"/>
    </location>
</feature>
<organism evidence="2 3">
    <name type="scientific">Rubroshorea leprosula</name>
    <dbReference type="NCBI Taxonomy" id="152421"/>
    <lineage>
        <taxon>Eukaryota</taxon>
        <taxon>Viridiplantae</taxon>
        <taxon>Streptophyta</taxon>
        <taxon>Embryophyta</taxon>
        <taxon>Tracheophyta</taxon>
        <taxon>Spermatophyta</taxon>
        <taxon>Magnoliopsida</taxon>
        <taxon>eudicotyledons</taxon>
        <taxon>Gunneridae</taxon>
        <taxon>Pentapetalae</taxon>
        <taxon>rosids</taxon>
        <taxon>malvids</taxon>
        <taxon>Malvales</taxon>
        <taxon>Dipterocarpaceae</taxon>
        <taxon>Rubroshorea</taxon>
    </lineage>
</organism>
<proteinExistence type="predicted"/>
<dbReference type="InterPro" id="IPR008434">
    <property type="entry name" value="AcsF"/>
</dbReference>
<evidence type="ECO:0000313" key="2">
    <source>
        <dbReference type="EMBL" id="GKV48984.1"/>
    </source>
</evidence>
<dbReference type="PANTHER" id="PTHR31053">
    <property type="entry name" value="MAGNESIUM-PROTOPORPHYRIN IX MONOMETHYL ESTER [OXIDATIVE] CYCLASE, CHLOROPLASTIC"/>
    <property type="match status" value="1"/>
</dbReference>
<keyword evidence="3" id="KW-1185">Reference proteome</keyword>
<evidence type="ECO:0000313" key="3">
    <source>
        <dbReference type="Proteomes" id="UP001054252"/>
    </source>
</evidence>
<gene>
    <name evidence="2" type="ORF">SLEP1_g55756</name>
</gene>
<dbReference type="Proteomes" id="UP001054252">
    <property type="component" value="Unassembled WGS sequence"/>
</dbReference>
<dbReference type="GO" id="GO:0009535">
    <property type="term" value="C:chloroplast thylakoid membrane"/>
    <property type="evidence" value="ECO:0007669"/>
    <property type="project" value="TreeGrafter"/>
</dbReference>
<dbReference type="EMBL" id="BPVZ01000278">
    <property type="protein sequence ID" value="GKV48984.1"/>
    <property type="molecule type" value="Genomic_DNA"/>
</dbReference>
<dbReference type="GO" id="GO:0048529">
    <property type="term" value="F:magnesium-protoporphyrin IX monomethyl ester (oxidative) cyclase activity"/>
    <property type="evidence" value="ECO:0007669"/>
    <property type="project" value="InterPro"/>
</dbReference>
<sequence>MEENLPQSKINHKSSPNWHHQHSQTIKTRCNQLSSGYKPSSAPPSTPISLLPEKASTMAAEMALVKPISKFNTTTTPKLSNPRPTRFTTVRMTATAPQKAGKPSKKAAKTAIKETLLTPRFYTTDFDEMETLFNTEINNNLNQSEFEALLQEFKTDYNQTHFVRNKEFKEAADKMQGPLRQIFVEFLERSCTAEFSGFLLYKELGRRLKLQLKKKKNPSFLFPFPNHNTTRLLSPTDDPEMNQ</sequence>
<dbReference type="GO" id="GO:0015979">
    <property type="term" value="P:photosynthesis"/>
    <property type="evidence" value="ECO:0007669"/>
    <property type="project" value="InterPro"/>
</dbReference>
<reference evidence="2 3" key="1">
    <citation type="journal article" date="2021" name="Commun. Biol.">
        <title>The genome of Shorea leprosula (Dipterocarpaceae) highlights the ecological relevance of drought in aseasonal tropical rainforests.</title>
        <authorList>
            <person name="Ng K.K.S."/>
            <person name="Kobayashi M.J."/>
            <person name="Fawcett J.A."/>
            <person name="Hatakeyama M."/>
            <person name="Paape T."/>
            <person name="Ng C.H."/>
            <person name="Ang C.C."/>
            <person name="Tnah L.H."/>
            <person name="Lee C.T."/>
            <person name="Nishiyama T."/>
            <person name="Sese J."/>
            <person name="O'Brien M.J."/>
            <person name="Copetti D."/>
            <person name="Mohd Noor M.I."/>
            <person name="Ong R.C."/>
            <person name="Putra M."/>
            <person name="Sireger I.Z."/>
            <person name="Indrioko S."/>
            <person name="Kosugi Y."/>
            <person name="Izuno A."/>
            <person name="Isagi Y."/>
            <person name="Lee S.L."/>
            <person name="Shimizu K.K."/>
        </authorList>
    </citation>
    <scope>NUCLEOTIDE SEQUENCE [LARGE SCALE GENOMIC DNA]</scope>
    <source>
        <strain evidence="2">214</strain>
    </source>
</reference>
<dbReference type="AlphaFoldDB" id="A0AAV5MIX6"/>
<dbReference type="GO" id="GO:0015995">
    <property type="term" value="P:chlorophyll biosynthetic process"/>
    <property type="evidence" value="ECO:0007669"/>
    <property type="project" value="InterPro"/>
</dbReference>
<comment type="caution">
    <text evidence="2">The sequence shown here is derived from an EMBL/GenBank/DDBJ whole genome shotgun (WGS) entry which is preliminary data.</text>
</comment>
<protein>
    <submittedName>
        <fullName evidence="2">Uncharacterized protein</fullName>
    </submittedName>
</protein>
<dbReference type="GO" id="GO:0046872">
    <property type="term" value="F:metal ion binding"/>
    <property type="evidence" value="ECO:0007669"/>
    <property type="project" value="InterPro"/>
</dbReference>